<organism evidence="5 6">
    <name type="scientific">Salinimonas marina</name>
    <dbReference type="NCBI Taxonomy" id="2785918"/>
    <lineage>
        <taxon>Bacteria</taxon>
        <taxon>Pseudomonadati</taxon>
        <taxon>Pseudomonadota</taxon>
        <taxon>Gammaproteobacteria</taxon>
        <taxon>Alteromonadales</taxon>
        <taxon>Alteromonadaceae</taxon>
        <taxon>Alteromonas/Salinimonas group</taxon>
        <taxon>Salinimonas</taxon>
    </lineage>
</organism>
<dbReference type="Pfam" id="PF11871">
    <property type="entry name" value="DUF3391"/>
    <property type="match status" value="1"/>
</dbReference>
<sequence>MSENRVQRLTIEQLTPGMVIVQVTRQNGPVRIRKSGLVTSHSMVQGLAEMGVQEVEIDPAQTVEVETPVVGRTQTQQLLRGDHDTRGAQDAQVSEQFNRSLFLPTIQGLPSPWRHTLIQAGQFVAIAILGIGLGFAGGSASGWWPALFSSSTLVQNTTNPSSQTPSNPVDDATTSSVSANIKNEGSNREAQPDESAQGLDPQESASAVQTEEPVAASTEAPAVARQHSDEDSQPEPAPAASQDDYAGKVLNEPDQSSQAKVSQALLDKFNQAIDDLDETPKAERGPEVPVNVSDDIMRVDELPARLLTRLPAMKFSAHMYASNPADRWVRVNGKQRGEGDWINDEVQVVKIEGQRVILGFQGEQFSMAALTDW</sequence>
<dbReference type="Proteomes" id="UP000595095">
    <property type="component" value="Chromosome"/>
</dbReference>
<dbReference type="AlphaFoldDB" id="A0A7S9HF22"/>
<feature type="domain" description="Type II secretion system protein GspB C-terminal" evidence="4">
    <location>
        <begin position="310"/>
        <end position="369"/>
    </location>
</feature>
<feature type="transmembrane region" description="Helical" evidence="2">
    <location>
        <begin position="123"/>
        <end position="144"/>
    </location>
</feature>
<keyword evidence="2" id="KW-0812">Transmembrane</keyword>
<keyword evidence="2" id="KW-1133">Transmembrane helix</keyword>
<protein>
    <submittedName>
        <fullName evidence="5">General secretion pathway protein GspB</fullName>
    </submittedName>
</protein>
<evidence type="ECO:0000259" key="3">
    <source>
        <dbReference type="Pfam" id="PF11871"/>
    </source>
</evidence>
<evidence type="ECO:0000256" key="2">
    <source>
        <dbReference type="SAM" id="Phobius"/>
    </source>
</evidence>
<feature type="region of interest" description="Disordered" evidence="1">
    <location>
        <begin position="154"/>
        <end position="243"/>
    </location>
</feature>
<evidence type="ECO:0000259" key="4">
    <source>
        <dbReference type="Pfam" id="PF16537"/>
    </source>
</evidence>
<keyword evidence="6" id="KW-1185">Reference proteome</keyword>
<dbReference type="KEGG" id="smaa:IT774_13085"/>
<evidence type="ECO:0000256" key="1">
    <source>
        <dbReference type="SAM" id="MobiDB-lite"/>
    </source>
</evidence>
<dbReference type="InterPro" id="IPR021812">
    <property type="entry name" value="DUF3391"/>
</dbReference>
<dbReference type="GO" id="GO:0015627">
    <property type="term" value="C:type II protein secretion system complex"/>
    <property type="evidence" value="ECO:0007669"/>
    <property type="project" value="InterPro"/>
</dbReference>
<evidence type="ECO:0000313" key="6">
    <source>
        <dbReference type="Proteomes" id="UP000595095"/>
    </source>
</evidence>
<proteinExistence type="predicted"/>
<gene>
    <name evidence="5" type="ORF">IT774_13085</name>
</gene>
<dbReference type="InterPro" id="IPR032389">
    <property type="entry name" value="GspB_C"/>
</dbReference>
<reference evidence="5 6" key="1">
    <citation type="submission" date="2020-11" db="EMBL/GenBank/DDBJ databases">
        <title>Complete genome sequence for Salinimonas sp. strain G2-b.</title>
        <authorList>
            <person name="Park S.-J."/>
        </authorList>
    </citation>
    <scope>NUCLEOTIDE SEQUENCE [LARGE SCALE GENOMIC DNA]</scope>
    <source>
        <strain evidence="5 6">G2-b</strain>
    </source>
</reference>
<dbReference type="Pfam" id="PF16537">
    <property type="entry name" value="T2SSB"/>
    <property type="match status" value="1"/>
</dbReference>
<accession>A0A7S9HF22</accession>
<dbReference type="RefSeq" id="WP_195812301.1">
    <property type="nucleotide sequence ID" value="NZ_CP064795.1"/>
</dbReference>
<keyword evidence="2" id="KW-0472">Membrane</keyword>
<feature type="domain" description="DUF3391" evidence="3">
    <location>
        <begin position="8"/>
        <end position="72"/>
    </location>
</feature>
<name>A0A7S9HF22_9ALTE</name>
<evidence type="ECO:0000313" key="5">
    <source>
        <dbReference type="EMBL" id="QPG07231.1"/>
    </source>
</evidence>
<feature type="compositionally biased region" description="Polar residues" evidence="1">
    <location>
        <begin position="154"/>
        <end position="184"/>
    </location>
</feature>
<dbReference type="EMBL" id="CP064795">
    <property type="protein sequence ID" value="QPG07231.1"/>
    <property type="molecule type" value="Genomic_DNA"/>
</dbReference>